<dbReference type="Pfam" id="PF07730">
    <property type="entry name" value="HisKA_3"/>
    <property type="match status" value="1"/>
</dbReference>
<dbReference type="InterPro" id="IPR050482">
    <property type="entry name" value="Sensor_HK_TwoCompSys"/>
</dbReference>
<evidence type="ECO:0000313" key="13">
    <source>
        <dbReference type="EMBL" id="RKE03293.1"/>
    </source>
</evidence>
<dbReference type="GO" id="GO:0005524">
    <property type="term" value="F:ATP binding"/>
    <property type="evidence" value="ECO:0007669"/>
    <property type="project" value="UniProtKB-KW"/>
</dbReference>
<evidence type="ECO:0000256" key="8">
    <source>
        <dbReference type="ARBA" id="ARBA00023012"/>
    </source>
</evidence>
<dbReference type="Gene3D" id="3.30.450.20">
    <property type="entry name" value="PAS domain"/>
    <property type="match status" value="2"/>
</dbReference>
<feature type="domain" description="PAC" evidence="12">
    <location>
        <begin position="460"/>
        <end position="513"/>
    </location>
</feature>
<dbReference type="InterPro" id="IPR013655">
    <property type="entry name" value="PAS_fold_3"/>
</dbReference>
<dbReference type="CDD" id="cd16917">
    <property type="entry name" value="HATPase_UhpB-NarQ-NarX-like"/>
    <property type="match status" value="1"/>
</dbReference>
<dbReference type="AlphaFoldDB" id="A0A419X6C2"/>
<evidence type="ECO:0000256" key="7">
    <source>
        <dbReference type="ARBA" id="ARBA00022840"/>
    </source>
</evidence>
<dbReference type="Gene3D" id="3.30.565.10">
    <property type="entry name" value="Histidine kinase-like ATPase, C-terminal domain"/>
    <property type="match status" value="1"/>
</dbReference>
<comment type="caution">
    <text evidence="13">The sequence shown here is derived from an EMBL/GenBank/DDBJ whole genome shotgun (WGS) entry which is preliminary data.</text>
</comment>
<dbReference type="PROSITE" id="PS51257">
    <property type="entry name" value="PROKAR_LIPOPROTEIN"/>
    <property type="match status" value="1"/>
</dbReference>
<evidence type="ECO:0000256" key="5">
    <source>
        <dbReference type="ARBA" id="ARBA00022741"/>
    </source>
</evidence>
<dbReference type="PANTHER" id="PTHR24421:SF10">
    <property type="entry name" value="NITRATE_NITRITE SENSOR PROTEIN NARQ"/>
    <property type="match status" value="1"/>
</dbReference>
<evidence type="ECO:0000313" key="14">
    <source>
        <dbReference type="Proteomes" id="UP000284531"/>
    </source>
</evidence>
<dbReference type="PROSITE" id="PS50113">
    <property type="entry name" value="PAC"/>
    <property type="match status" value="1"/>
</dbReference>
<protein>
    <recommendedName>
        <fullName evidence="2">histidine kinase</fullName>
        <ecNumber evidence="2">2.7.13.3</ecNumber>
    </recommendedName>
</protein>
<dbReference type="EMBL" id="RAPQ01000008">
    <property type="protein sequence ID" value="RKE03293.1"/>
    <property type="molecule type" value="Genomic_DNA"/>
</dbReference>
<accession>A0A419X6C2</accession>
<evidence type="ECO:0000259" key="11">
    <source>
        <dbReference type="PROSITE" id="PS50112"/>
    </source>
</evidence>
<keyword evidence="9" id="KW-1133">Transmembrane helix</keyword>
<proteinExistence type="predicted"/>
<evidence type="ECO:0000256" key="2">
    <source>
        <dbReference type="ARBA" id="ARBA00012438"/>
    </source>
</evidence>
<dbReference type="InterPro" id="IPR035965">
    <property type="entry name" value="PAS-like_dom_sf"/>
</dbReference>
<dbReference type="InterPro" id="IPR011712">
    <property type="entry name" value="Sig_transdc_His_kin_sub3_dim/P"/>
</dbReference>
<dbReference type="Pfam" id="PF00989">
    <property type="entry name" value="PAS"/>
    <property type="match status" value="1"/>
</dbReference>
<feature type="transmembrane region" description="Helical" evidence="9">
    <location>
        <begin position="346"/>
        <end position="365"/>
    </location>
</feature>
<evidence type="ECO:0000256" key="6">
    <source>
        <dbReference type="ARBA" id="ARBA00022777"/>
    </source>
</evidence>
<dbReference type="GO" id="GO:0000155">
    <property type="term" value="F:phosphorelay sensor kinase activity"/>
    <property type="evidence" value="ECO:0007669"/>
    <property type="project" value="InterPro"/>
</dbReference>
<gene>
    <name evidence="13" type="ORF">BXY64_0286</name>
</gene>
<keyword evidence="3" id="KW-0597">Phosphoprotein</keyword>
<evidence type="ECO:0000256" key="9">
    <source>
        <dbReference type="SAM" id="Phobius"/>
    </source>
</evidence>
<keyword evidence="4" id="KW-0808">Transferase</keyword>
<feature type="domain" description="Histidine kinase" evidence="10">
    <location>
        <begin position="660"/>
        <end position="850"/>
    </location>
</feature>
<keyword evidence="9" id="KW-0812">Transmembrane</keyword>
<name>A0A419X6C2_9BACT</name>
<dbReference type="InterPro" id="IPR001610">
    <property type="entry name" value="PAC"/>
</dbReference>
<sequence>MRKLLGKYKYFLLLLVVFLIISCLDASARRKKILVLHSYHQGLNWTDNITKGILSVLNHHENIEIQFEYMDTKRRYDKEYLEEFVKLYRLKHKGIPYNTVIASDNNALYFTRDHQDEFFKDIPIVFCSIDQFEDNLIEGMTNITGVTEFIDFKQTVEQALRLHPKAKNLVVINDNITTSAIINRNHIISFWPELKTDVNLIFLENLSIEDLVRKVEKLDDSNVILLINFSKDQEGNYISYQENIEIIRKATNLPIYSSWEFYFNEGIVGGMLTSGVKQGQLAAELAVKVVNGTDINSIPLVTEGYNSFMFDFQQMKRFGIMVNDLPKNSTIINQPPSFLSKHRSSINIIIAFLTLIVLIVVYLRVKRKRTENRLLERNKRLKSSRDRLLRMLDANSDGVWEHNFVEQTTYISKNIWEKLGYNPDLVQNTPEFVENLIHPFDLENFILNREKLSLGEIDLFNVEFRLLSKKDEWIWLKAKAKNLDFTQDKKAINLVGTLIDISQRKEAEAKIKEDEKKIRASEKRWRSLIEQAADEIIILDFDGKILDANLSTCKLSGYSREEIIGANVTLLDNKYNLKQLKSMWSKLNTENPSVKLESIQKRKDNTTFPIEVHISLIDLSDSKLILAVVSDISIRQETERKVLNAVIETEENERKRFATDLHDSIGPLLSSINLYLSALGKADLSPKNEQMITASRDIVSETLVNIKEISNNLSPHILNDFGLVNAINSFINKINLSKSINISFDTKNLESRMNQQVEVVIYRVVTELINNTIKHADADHIQIKLSREHNLLNLIYIDDGKGFDPDELNYESSGMGLYNILSRIRSLNGSHSIQSSAESGGMMAVVNVNL</sequence>
<keyword evidence="5" id="KW-0547">Nucleotide-binding</keyword>
<dbReference type="InterPro" id="IPR005467">
    <property type="entry name" value="His_kinase_dom"/>
</dbReference>
<dbReference type="GO" id="GO:0046983">
    <property type="term" value="F:protein dimerization activity"/>
    <property type="evidence" value="ECO:0007669"/>
    <property type="project" value="InterPro"/>
</dbReference>
<dbReference type="Proteomes" id="UP000284531">
    <property type="component" value="Unassembled WGS sequence"/>
</dbReference>
<keyword evidence="14" id="KW-1185">Reference proteome</keyword>
<dbReference type="SMART" id="SM00091">
    <property type="entry name" value="PAS"/>
    <property type="match status" value="2"/>
</dbReference>
<reference evidence="13 14" key="1">
    <citation type="submission" date="2018-09" db="EMBL/GenBank/DDBJ databases">
        <title>Genomic Encyclopedia of Archaeal and Bacterial Type Strains, Phase II (KMG-II): from individual species to whole genera.</title>
        <authorList>
            <person name="Goeker M."/>
        </authorList>
    </citation>
    <scope>NUCLEOTIDE SEQUENCE [LARGE SCALE GENOMIC DNA]</scope>
    <source>
        <strain evidence="13 14">DSM 21950</strain>
    </source>
</reference>
<dbReference type="SUPFAM" id="SSF55874">
    <property type="entry name" value="ATPase domain of HSP90 chaperone/DNA topoisomerase II/histidine kinase"/>
    <property type="match status" value="1"/>
</dbReference>
<dbReference type="OrthoDB" id="9778366at2"/>
<dbReference type="SMART" id="SM00086">
    <property type="entry name" value="PAC"/>
    <property type="match status" value="2"/>
</dbReference>
<evidence type="ECO:0000256" key="3">
    <source>
        <dbReference type="ARBA" id="ARBA00022553"/>
    </source>
</evidence>
<dbReference type="InterPro" id="IPR000700">
    <property type="entry name" value="PAS-assoc_C"/>
</dbReference>
<evidence type="ECO:0000256" key="1">
    <source>
        <dbReference type="ARBA" id="ARBA00000085"/>
    </source>
</evidence>
<dbReference type="GO" id="GO:0016020">
    <property type="term" value="C:membrane"/>
    <property type="evidence" value="ECO:0007669"/>
    <property type="project" value="InterPro"/>
</dbReference>
<dbReference type="SUPFAM" id="SSF55785">
    <property type="entry name" value="PYP-like sensor domain (PAS domain)"/>
    <property type="match status" value="2"/>
</dbReference>
<dbReference type="Pfam" id="PF02518">
    <property type="entry name" value="HATPase_c"/>
    <property type="match status" value="1"/>
</dbReference>
<dbReference type="Gene3D" id="1.20.5.1930">
    <property type="match status" value="1"/>
</dbReference>
<organism evidence="13 14">
    <name type="scientific">Marinifilum flexuosum</name>
    <dbReference type="NCBI Taxonomy" id="1117708"/>
    <lineage>
        <taxon>Bacteria</taxon>
        <taxon>Pseudomonadati</taxon>
        <taxon>Bacteroidota</taxon>
        <taxon>Bacteroidia</taxon>
        <taxon>Marinilabiliales</taxon>
        <taxon>Marinifilaceae</taxon>
    </lineage>
</organism>
<dbReference type="EC" id="2.7.13.3" evidence="2"/>
<dbReference type="PROSITE" id="PS50109">
    <property type="entry name" value="HIS_KIN"/>
    <property type="match status" value="1"/>
</dbReference>
<dbReference type="InterPro" id="IPR036890">
    <property type="entry name" value="HATPase_C_sf"/>
</dbReference>
<feature type="domain" description="PAS" evidence="11">
    <location>
        <begin position="521"/>
        <end position="572"/>
    </location>
</feature>
<evidence type="ECO:0000259" key="12">
    <source>
        <dbReference type="PROSITE" id="PS50113"/>
    </source>
</evidence>
<keyword evidence="9" id="KW-0472">Membrane</keyword>
<dbReference type="PROSITE" id="PS50112">
    <property type="entry name" value="PAS"/>
    <property type="match status" value="1"/>
</dbReference>
<keyword evidence="7" id="KW-0067">ATP-binding</keyword>
<dbReference type="InterPro" id="IPR003594">
    <property type="entry name" value="HATPase_dom"/>
</dbReference>
<dbReference type="Pfam" id="PF04392">
    <property type="entry name" value="ABC_sub_bind"/>
    <property type="match status" value="1"/>
</dbReference>
<dbReference type="Pfam" id="PF08447">
    <property type="entry name" value="PAS_3"/>
    <property type="match status" value="1"/>
</dbReference>
<dbReference type="CDD" id="cd00130">
    <property type="entry name" value="PAS"/>
    <property type="match status" value="2"/>
</dbReference>
<dbReference type="RefSeq" id="WP_120238197.1">
    <property type="nucleotide sequence ID" value="NZ_RAPQ01000008.1"/>
</dbReference>
<comment type="catalytic activity">
    <reaction evidence="1">
        <text>ATP + protein L-histidine = ADP + protein N-phospho-L-histidine.</text>
        <dbReference type="EC" id="2.7.13.3"/>
    </reaction>
</comment>
<dbReference type="InterPro" id="IPR000014">
    <property type="entry name" value="PAS"/>
</dbReference>
<dbReference type="Gene3D" id="3.40.50.2300">
    <property type="match status" value="2"/>
</dbReference>
<dbReference type="NCBIfam" id="TIGR00229">
    <property type="entry name" value="sensory_box"/>
    <property type="match status" value="2"/>
</dbReference>
<dbReference type="InterPro" id="IPR007487">
    <property type="entry name" value="ABC_transpt-TYRBP-like"/>
</dbReference>
<dbReference type="InterPro" id="IPR013767">
    <property type="entry name" value="PAS_fold"/>
</dbReference>
<dbReference type="PANTHER" id="PTHR24421">
    <property type="entry name" value="NITRATE/NITRITE SENSOR PROTEIN NARX-RELATED"/>
    <property type="match status" value="1"/>
</dbReference>
<evidence type="ECO:0000256" key="4">
    <source>
        <dbReference type="ARBA" id="ARBA00022679"/>
    </source>
</evidence>
<evidence type="ECO:0000259" key="10">
    <source>
        <dbReference type="PROSITE" id="PS50109"/>
    </source>
</evidence>
<keyword evidence="8" id="KW-0902">Two-component regulatory system</keyword>
<keyword evidence="6" id="KW-0418">Kinase</keyword>